<dbReference type="AlphaFoldDB" id="A0AAD9P0B6"/>
<feature type="transmembrane region" description="Helical" evidence="1">
    <location>
        <begin position="21"/>
        <end position="43"/>
    </location>
</feature>
<keyword evidence="3" id="KW-1185">Reference proteome</keyword>
<evidence type="ECO:0000256" key="1">
    <source>
        <dbReference type="SAM" id="Phobius"/>
    </source>
</evidence>
<feature type="transmembrane region" description="Helical" evidence="1">
    <location>
        <begin position="63"/>
        <end position="82"/>
    </location>
</feature>
<sequence length="161" mass="17453">MLHTFENEAALLRQRMLRAVTFFRDIVITGVVCLVASTLLTFLASEVDIPLCFVVGSSTPQALNLLLVPASVSVVLGVIVVLQPTRAPGDCEGLEAQEADPFDRAMHVGPEVAEVAPNSGWTRLVIATNVAVLTWSMTLLAVAMAGLQRRCDVVVNRMYRF</sequence>
<proteinExistence type="predicted"/>
<keyword evidence="1" id="KW-0812">Transmembrane</keyword>
<reference evidence="2" key="1">
    <citation type="journal article" date="2023" name="Mol. Biol. Evol.">
        <title>Third-Generation Sequencing Reveals the Adaptive Role of the Epigenome in Three Deep-Sea Polychaetes.</title>
        <authorList>
            <person name="Perez M."/>
            <person name="Aroh O."/>
            <person name="Sun Y."/>
            <person name="Lan Y."/>
            <person name="Juniper S.K."/>
            <person name="Young C.R."/>
            <person name="Angers B."/>
            <person name="Qian P.Y."/>
        </authorList>
    </citation>
    <scope>NUCLEOTIDE SEQUENCE</scope>
    <source>
        <strain evidence="2">R07B-5</strain>
    </source>
</reference>
<evidence type="ECO:0000313" key="2">
    <source>
        <dbReference type="EMBL" id="KAK2185651.1"/>
    </source>
</evidence>
<keyword evidence="1" id="KW-0472">Membrane</keyword>
<gene>
    <name evidence="2" type="ORF">NP493_229g03063</name>
</gene>
<dbReference type="Proteomes" id="UP001209878">
    <property type="component" value="Unassembled WGS sequence"/>
</dbReference>
<evidence type="ECO:0000313" key="3">
    <source>
        <dbReference type="Proteomes" id="UP001209878"/>
    </source>
</evidence>
<organism evidence="2 3">
    <name type="scientific">Ridgeia piscesae</name>
    <name type="common">Tubeworm</name>
    <dbReference type="NCBI Taxonomy" id="27915"/>
    <lineage>
        <taxon>Eukaryota</taxon>
        <taxon>Metazoa</taxon>
        <taxon>Spiralia</taxon>
        <taxon>Lophotrochozoa</taxon>
        <taxon>Annelida</taxon>
        <taxon>Polychaeta</taxon>
        <taxon>Sedentaria</taxon>
        <taxon>Canalipalpata</taxon>
        <taxon>Sabellida</taxon>
        <taxon>Siboglinidae</taxon>
        <taxon>Ridgeia</taxon>
    </lineage>
</organism>
<keyword evidence="1" id="KW-1133">Transmembrane helix</keyword>
<dbReference type="EMBL" id="JAODUO010000228">
    <property type="protein sequence ID" value="KAK2185651.1"/>
    <property type="molecule type" value="Genomic_DNA"/>
</dbReference>
<comment type="caution">
    <text evidence="2">The sequence shown here is derived from an EMBL/GenBank/DDBJ whole genome shotgun (WGS) entry which is preliminary data.</text>
</comment>
<protein>
    <submittedName>
        <fullName evidence="2">Uncharacterized protein</fullName>
    </submittedName>
</protein>
<name>A0AAD9P0B6_RIDPI</name>
<feature type="transmembrane region" description="Helical" evidence="1">
    <location>
        <begin position="124"/>
        <end position="147"/>
    </location>
</feature>
<accession>A0AAD9P0B6</accession>